<protein>
    <submittedName>
        <fullName evidence="1">WGS project CBMG000000000 data, contig CS5907-c002736</fullName>
    </submittedName>
</protein>
<proteinExistence type="predicted"/>
<sequence length="72" mass="8288">MLSTRDSSSVNLQIGCSAGFTDFVTAEGHLINGDEIILLNHRDIPSEHSNDYQYEYRRELTIRRSEEVENLM</sequence>
<reference evidence="1" key="1">
    <citation type="submission" date="2013-05" db="EMBL/GenBank/DDBJ databases">
        <title>Draft genome sequences of six wheat associated Fusarium spp. isolates.</title>
        <authorList>
            <person name="Moolhuijzen P.M."/>
            <person name="Manners J.M."/>
            <person name="Wilcox S."/>
            <person name="Bellgard M.I."/>
            <person name="Gardiner D.M."/>
        </authorList>
    </citation>
    <scope>NUCLEOTIDE SEQUENCE</scope>
    <source>
        <strain evidence="1">CS5907</strain>
    </source>
</reference>
<evidence type="ECO:0000313" key="1">
    <source>
        <dbReference type="EMBL" id="CEG03840.1"/>
    </source>
</evidence>
<dbReference type="AlphaFoldDB" id="A0A090MDU4"/>
<gene>
    <name evidence="1" type="ORF">BN851_0122710</name>
</gene>
<accession>A0A090MDU4</accession>
<comment type="caution">
    <text evidence="1">The sequence shown here is derived from an EMBL/GenBank/DDBJ whole genome shotgun (WGS) entry which is preliminary data.</text>
</comment>
<name>A0A090MDU4_9HYPO</name>
<organism evidence="1">
    <name type="scientific">Fusarium acuminatum CS5907</name>
    <dbReference type="NCBI Taxonomy" id="1318461"/>
    <lineage>
        <taxon>Eukaryota</taxon>
        <taxon>Fungi</taxon>
        <taxon>Dikarya</taxon>
        <taxon>Ascomycota</taxon>
        <taxon>Pezizomycotina</taxon>
        <taxon>Sordariomycetes</taxon>
        <taxon>Hypocreomycetidae</taxon>
        <taxon>Hypocreales</taxon>
        <taxon>Nectriaceae</taxon>
        <taxon>Fusarium</taxon>
        <taxon>Fusarium tricinctum species complex</taxon>
    </lineage>
</organism>
<dbReference type="EMBL" id="CBMG010002724">
    <property type="protein sequence ID" value="CEG03840.1"/>
    <property type="molecule type" value="Genomic_DNA"/>
</dbReference>